<dbReference type="Proteomes" id="UP000014760">
    <property type="component" value="Unassembled WGS sequence"/>
</dbReference>
<feature type="domain" description="Neurotransmitter-gated ion-channel ligand-binding" evidence="1">
    <location>
        <begin position="42"/>
        <end position="186"/>
    </location>
</feature>
<keyword evidence="3" id="KW-1185">Reference proteome</keyword>
<dbReference type="OrthoDB" id="410315at2759"/>
<dbReference type="EMBL" id="AMQN01000218">
    <property type="status" value="NOT_ANNOTATED_CDS"/>
    <property type="molecule type" value="Genomic_DNA"/>
</dbReference>
<evidence type="ECO:0000313" key="2">
    <source>
        <dbReference type="EnsemblMetazoa" id="CapteP217687"/>
    </source>
</evidence>
<reference evidence="3" key="2">
    <citation type="journal article" date="2013" name="Nature">
        <title>Insights into bilaterian evolution from three spiralian genomes.</title>
        <authorList>
            <person name="Simakov O."/>
            <person name="Marletaz F."/>
            <person name="Cho S.J."/>
            <person name="Edsinger-Gonzales E."/>
            <person name="Havlak P."/>
            <person name="Hellsten U."/>
            <person name="Kuo D.H."/>
            <person name="Larsson T."/>
            <person name="Lv J."/>
            <person name="Arendt D."/>
            <person name="Savage R."/>
            <person name="Osoegawa K."/>
            <person name="de Jong P."/>
            <person name="Grimwood J."/>
            <person name="Chapman J.A."/>
            <person name="Shapiro H."/>
            <person name="Aerts A."/>
            <person name="Otillar R.P."/>
            <person name="Terry A.Y."/>
            <person name="Boore J.L."/>
            <person name="Grigoriev I.V."/>
            <person name="Lindberg D.R."/>
            <person name="Seaver E.C."/>
            <person name="Weisblat D.A."/>
            <person name="Putnam N.H."/>
            <person name="Rokhsar D.S."/>
        </authorList>
    </citation>
    <scope>NUCLEOTIDE SEQUENCE</scope>
    <source>
        <strain evidence="3">I ESC-2004</strain>
    </source>
</reference>
<dbReference type="GO" id="GO:0016020">
    <property type="term" value="C:membrane"/>
    <property type="evidence" value="ECO:0007669"/>
    <property type="project" value="InterPro"/>
</dbReference>
<organism evidence="2 3">
    <name type="scientific">Capitella teleta</name>
    <name type="common">Polychaete worm</name>
    <dbReference type="NCBI Taxonomy" id="283909"/>
    <lineage>
        <taxon>Eukaryota</taxon>
        <taxon>Metazoa</taxon>
        <taxon>Spiralia</taxon>
        <taxon>Lophotrochozoa</taxon>
        <taxon>Annelida</taxon>
        <taxon>Polychaeta</taxon>
        <taxon>Sedentaria</taxon>
        <taxon>Scolecida</taxon>
        <taxon>Capitellidae</taxon>
        <taxon>Capitella</taxon>
    </lineage>
</organism>
<dbReference type="EnsemblMetazoa" id="CapteT217687">
    <property type="protein sequence ID" value="CapteP217687"/>
    <property type="gene ID" value="CapteG217687"/>
</dbReference>
<evidence type="ECO:0000259" key="1">
    <source>
        <dbReference type="Pfam" id="PF02931"/>
    </source>
</evidence>
<dbReference type="AlphaFoldDB" id="X2AMJ3"/>
<dbReference type="GO" id="GO:0005230">
    <property type="term" value="F:extracellular ligand-gated monoatomic ion channel activity"/>
    <property type="evidence" value="ECO:0007669"/>
    <property type="project" value="InterPro"/>
</dbReference>
<protein>
    <recommendedName>
        <fullName evidence="1">Neurotransmitter-gated ion-channel ligand-binding domain-containing protein</fullName>
    </recommendedName>
</protein>
<name>X2AMJ3_CAPTE</name>
<reference evidence="3" key="1">
    <citation type="submission" date="2012-12" db="EMBL/GenBank/DDBJ databases">
        <authorList>
            <person name="Hellsten U."/>
            <person name="Grimwood J."/>
            <person name="Chapman J.A."/>
            <person name="Shapiro H."/>
            <person name="Aerts A."/>
            <person name="Otillar R.P."/>
            <person name="Terry A.Y."/>
            <person name="Boore J.L."/>
            <person name="Simakov O."/>
            <person name="Marletaz F."/>
            <person name="Cho S.-J."/>
            <person name="Edsinger-Gonzales E."/>
            <person name="Havlak P."/>
            <person name="Kuo D.-H."/>
            <person name="Larsson T."/>
            <person name="Lv J."/>
            <person name="Arendt D."/>
            <person name="Savage R."/>
            <person name="Osoegawa K."/>
            <person name="de Jong P."/>
            <person name="Lindberg D.R."/>
            <person name="Seaver E.C."/>
            <person name="Weisblat D.A."/>
            <person name="Putnam N.H."/>
            <person name="Grigoriev I.V."/>
            <person name="Rokhsar D.S."/>
        </authorList>
    </citation>
    <scope>NUCLEOTIDE SEQUENCE</scope>
    <source>
        <strain evidence="3">I ESC-2004</strain>
    </source>
</reference>
<evidence type="ECO:0000313" key="3">
    <source>
        <dbReference type="Proteomes" id="UP000014760"/>
    </source>
</evidence>
<dbReference type="OMA" id="GILECKM"/>
<reference evidence="2" key="3">
    <citation type="submission" date="2015-06" db="UniProtKB">
        <authorList>
            <consortium name="EnsemblMetazoa"/>
        </authorList>
    </citation>
    <scope>IDENTIFICATION</scope>
</reference>
<dbReference type="EMBL" id="AMQN01000217">
    <property type="status" value="NOT_ANNOTATED_CDS"/>
    <property type="molecule type" value="Genomic_DNA"/>
</dbReference>
<accession>X2AMJ3</accession>
<dbReference type="SUPFAM" id="SSF63712">
    <property type="entry name" value="Nicotinic receptor ligand binding domain-like"/>
    <property type="match status" value="1"/>
</dbReference>
<sequence length="188" mass="21626">MKQLTILAQCCVIALISDGFNIQELYLNRWTPSRGICSKASWQPNVWTDYRLEWFAFDNNLHSVRVLPSDIWIPDLRLYNSLDAQTRPGHNFVVVTNDGTLDYIFPVNHRVRCPVEGNIVTCTLKVGSWTYSGAVLNLTSKDVDLSSYVARNDFELVTATVEREILQYKCCPEPYISLKYVITLEKQR</sequence>
<dbReference type="HOGENOM" id="CLU_1442378_0_0_1"/>
<dbReference type="Pfam" id="PF02931">
    <property type="entry name" value="Neur_chan_LBD"/>
    <property type="match status" value="1"/>
</dbReference>
<dbReference type="Gene3D" id="2.70.170.10">
    <property type="entry name" value="Neurotransmitter-gated ion-channel ligand-binding domain"/>
    <property type="match status" value="1"/>
</dbReference>
<dbReference type="InterPro" id="IPR006202">
    <property type="entry name" value="Neur_chan_lig-bd"/>
</dbReference>
<dbReference type="InterPro" id="IPR036734">
    <property type="entry name" value="Neur_chan_lig-bd_sf"/>
</dbReference>
<proteinExistence type="predicted"/>